<dbReference type="OrthoDB" id="29145at2759"/>
<dbReference type="PROSITE" id="PS51214">
    <property type="entry name" value="IBB"/>
    <property type="match status" value="1"/>
</dbReference>
<evidence type="ECO:0000256" key="3">
    <source>
        <dbReference type="ARBA" id="ARBA00022737"/>
    </source>
</evidence>
<reference evidence="9 10" key="1">
    <citation type="submission" date="2019-03" db="EMBL/GenBank/DDBJ databases">
        <title>Single cell metagenomics reveals metabolic interactions within the superorganism composed of flagellate Streblomastix strix and complex community of Bacteroidetes bacteria on its surface.</title>
        <authorList>
            <person name="Treitli S.C."/>
            <person name="Kolisko M."/>
            <person name="Husnik F."/>
            <person name="Keeling P."/>
            <person name="Hampl V."/>
        </authorList>
    </citation>
    <scope>NUCLEOTIDE SEQUENCE [LARGE SCALE GENOMIC DNA]</scope>
    <source>
        <strain evidence="9">ST1C</strain>
    </source>
</reference>
<dbReference type="SMART" id="SM00185">
    <property type="entry name" value="ARM"/>
    <property type="match status" value="7"/>
</dbReference>
<organism evidence="9 10">
    <name type="scientific">Streblomastix strix</name>
    <dbReference type="NCBI Taxonomy" id="222440"/>
    <lineage>
        <taxon>Eukaryota</taxon>
        <taxon>Metamonada</taxon>
        <taxon>Preaxostyla</taxon>
        <taxon>Oxymonadida</taxon>
        <taxon>Streblomastigidae</taxon>
        <taxon>Streblomastix</taxon>
    </lineage>
</organism>
<dbReference type="GO" id="GO:0006606">
    <property type="term" value="P:protein import into nucleus"/>
    <property type="evidence" value="ECO:0007669"/>
    <property type="project" value="InterPro"/>
</dbReference>
<accession>A0A5J4X982</accession>
<feature type="region of interest" description="Disordered" evidence="7">
    <location>
        <begin position="19"/>
        <end position="50"/>
    </location>
</feature>
<evidence type="ECO:0000256" key="5">
    <source>
        <dbReference type="PIRNR" id="PIRNR005673"/>
    </source>
</evidence>
<dbReference type="GO" id="GO:0005737">
    <property type="term" value="C:cytoplasm"/>
    <property type="evidence" value="ECO:0007669"/>
    <property type="project" value="InterPro"/>
</dbReference>
<dbReference type="InterPro" id="IPR016024">
    <property type="entry name" value="ARM-type_fold"/>
</dbReference>
<dbReference type="Pfam" id="PF01749">
    <property type="entry name" value="IBB"/>
    <property type="match status" value="1"/>
</dbReference>
<gene>
    <name evidence="9" type="ORF">EZS28_001102</name>
</gene>
<feature type="compositionally biased region" description="Basic and acidic residues" evidence="7">
    <location>
        <begin position="25"/>
        <end position="47"/>
    </location>
</feature>
<feature type="compositionally biased region" description="Polar residues" evidence="7">
    <location>
        <begin position="577"/>
        <end position="587"/>
    </location>
</feature>
<evidence type="ECO:0000256" key="7">
    <source>
        <dbReference type="SAM" id="MobiDB-lite"/>
    </source>
</evidence>
<feature type="compositionally biased region" description="Low complexity" evidence="7">
    <location>
        <begin position="559"/>
        <end position="572"/>
    </location>
</feature>
<dbReference type="Pfam" id="PF00514">
    <property type="entry name" value="Arm"/>
    <property type="match status" value="1"/>
</dbReference>
<evidence type="ECO:0000313" key="9">
    <source>
        <dbReference type="EMBL" id="KAA6403366.1"/>
    </source>
</evidence>
<comment type="caution">
    <text evidence="9">The sequence shown here is derived from an EMBL/GenBank/DDBJ whole genome shotgun (WGS) entry which is preliminary data.</text>
</comment>
<evidence type="ECO:0000256" key="4">
    <source>
        <dbReference type="ARBA" id="ARBA00022927"/>
    </source>
</evidence>
<dbReference type="Proteomes" id="UP000324800">
    <property type="component" value="Unassembled WGS sequence"/>
</dbReference>
<keyword evidence="3" id="KW-0677">Repeat</keyword>
<dbReference type="PIRSF" id="PIRSF005673">
    <property type="entry name" value="Importin_alpha"/>
    <property type="match status" value="1"/>
</dbReference>
<dbReference type="InterPro" id="IPR002652">
    <property type="entry name" value="Importin-a_IBB"/>
</dbReference>
<evidence type="ECO:0000313" key="10">
    <source>
        <dbReference type="Proteomes" id="UP000324800"/>
    </source>
</evidence>
<protein>
    <recommendedName>
        <fullName evidence="5">Importin subunit alpha</fullName>
    </recommendedName>
</protein>
<dbReference type="InterPro" id="IPR011989">
    <property type="entry name" value="ARM-like"/>
</dbReference>
<dbReference type="PANTHER" id="PTHR23316">
    <property type="entry name" value="IMPORTIN ALPHA"/>
    <property type="match status" value="1"/>
</dbReference>
<evidence type="ECO:0000256" key="6">
    <source>
        <dbReference type="SAM" id="Coils"/>
    </source>
</evidence>
<feature type="region of interest" description="Disordered" evidence="7">
    <location>
        <begin position="556"/>
        <end position="587"/>
    </location>
</feature>
<keyword evidence="2 5" id="KW-0813">Transport</keyword>
<dbReference type="EMBL" id="SNRW01000108">
    <property type="protein sequence ID" value="KAA6403366.1"/>
    <property type="molecule type" value="Genomic_DNA"/>
</dbReference>
<name>A0A5J4X982_9EUKA</name>
<dbReference type="SUPFAM" id="SSF48371">
    <property type="entry name" value="ARM repeat"/>
    <property type="match status" value="1"/>
</dbReference>
<evidence type="ECO:0000256" key="1">
    <source>
        <dbReference type="ARBA" id="ARBA00010394"/>
    </source>
</evidence>
<dbReference type="Gene3D" id="1.25.10.10">
    <property type="entry name" value="Leucine-rich Repeat Variant"/>
    <property type="match status" value="1"/>
</dbReference>
<dbReference type="AlphaFoldDB" id="A0A5J4X982"/>
<dbReference type="InterPro" id="IPR024931">
    <property type="entry name" value="Importin_alpha"/>
</dbReference>
<dbReference type="GO" id="GO:0061608">
    <property type="term" value="F:nuclear import signal receptor activity"/>
    <property type="evidence" value="ECO:0007669"/>
    <property type="project" value="InterPro"/>
</dbReference>
<comment type="similarity">
    <text evidence="1 5">Belongs to the importin alpha family.</text>
</comment>
<feature type="coiled-coil region" evidence="6">
    <location>
        <begin position="455"/>
        <end position="482"/>
    </location>
</feature>
<evidence type="ECO:0000256" key="2">
    <source>
        <dbReference type="ARBA" id="ARBA00022448"/>
    </source>
</evidence>
<feature type="domain" description="IBB" evidence="8">
    <location>
        <begin position="1"/>
        <end position="60"/>
    </location>
</feature>
<dbReference type="InterPro" id="IPR000225">
    <property type="entry name" value="Armadillo"/>
</dbReference>
<keyword evidence="4 5" id="KW-0653">Protein transport</keyword>
<proteinExistence type="inferred from homology"/>
<evidence type="ECO:0000259" key="8">
    <source>
        <dbReference type="PROSITE" id="PS51214"/>
    </source>
</evidence>
<sequence length="587" mass="66259">MFTQLTPQQRSALRFQEFQQDSDPDAMRHRREAETEDFRRNRRDTLLQRRRRATNTDVIETQPQVNQGEYVITQEEKDTIDELLPLVQNLQSENKEIVLENTIKIRKLLSTRNHPPPVQGLTSIDIVTSLVKNLDDDSNTKIQFETEWCLTNIASGSTANARAVAFSGGIEKIIALGYSLDQDVRHQAVWCLGNLAGDSIDLRKYMLQVGALEMAIKHVDPSLVDENQQRPNSQQEIIAWAICNFVKNLPNEERCYQAVLPLCSLLQGKNEGLIREVTHALSILTEVGIEPQQEVVKSGQLRYLIQFGSGKEQKIACSVIKIIGNLISCDDDSVTQAVLDSGGLNMLLSNLKNTNGTIERETIWALSNLAAGTQEQVDYMVRQGVAQAMMENLQTRPCESKREICWLLMNLSCSDKPFIINSLVEARVLQELPIMLRIEDTGMRINILNTILNILRFIMSNNEESKARLKEYQDQVNQDQASDNSFNDQFLINSTDEIKQWVGACVNDICEQYGDREIKKLLTNQAKRITRRAKLIYNQFILPFVSQSEEVQESGPLITDSLGGSTDSSSSLPFHQGATSAPDNIWG</sequence>
<keyword evidence="6" id="KW-0175">Coiled coil</keyword>